<evidence type="ECO:0000313" key="5">
    <source>
        <dbReference type="EMBL" id="KAF7348387.1"/>
    </source>
</evidence>
<evidence type="ECO:0000256" key="3">
    <source>
        <dbReference type="ARBA" id="ARBA00022807"/>
    </source>
</evidence>
<dbReference type="InterPro" id="IPR029030">
    <property type="entry name" value="Caspase-like_dom_sf"/>
</dbReference>
<keyword evidence="3" id="KW-0788">Thiol protease</keyword>
<evidence type="ECO:0000313" key="6">
    <source>
        <dbReference type="Proteomes" id="UP000623467"/>
    </source>
</evidence>
<dbReference type="AlphaFoldDB" id="A0A8H7CU77"/>
<dbReference type="GO" id="GO:0006508">
    <property type="term" value="P:proteolysis"/>
    <property type="evidence" value="ECO:0007669"/>
    <property type="project" value="InterPro"/>
</dbReference>
<comment type="similarity">
    <text evidence="1">Belongs to the peptidase C14B family.</text>
</comment>
<keyword evidence="2" id="KW-0053">Apoptosis</keyword>
<evidence type="ECO:0000256" key="1">
    <source>
        <dbReference type="ARBA" id="ARBA00009005"/>
    </source>
</evidence>
<proteinExistence type="inferred from homology"/>
<evidence type="ECO:0000256" key="2">
    <source>
        <dbReference type="ARBA" id="ARBA00022703"/>
    </source>
</evidence>
<dbReference type="Gene3D" id="3.40.50.1460">
    <property type="match status" value="1"/>
</dbReference>
<dbReference type="GO" id="GO:0004197">
    <property type="term" value="F:cysteine-type endopeptidase activity"/>
    <property type="evidence" value="ECO:0007669"/>
    <property type="project" value="InterPro"/>
</dbReference>
<accession>A0A8H7CU77</accession>
<comment type="caution">
    <text evidence="5">The sequence shown here is derived from an EMBL/GenBank/DDBJ whole genome shotgun (WGS) entry which is preliminary data.</text>
</comment>
<evidence type="ECO:0000259" key="4">
    <source>
        <dbReference type="Pfam" id="PF00656"/>
    </source>
</evidence>
<organism evidence="5 6">
    <name type="scientific">Mycena sanguinolenta</name>
    <dbReference type="NCBI Taxonomy" id="230812"/>
    <lineage>
        <taxon>Eukaryota</taxon>
        <taxon>Fungi</taxon>
        <taxon>Dikarya</taxon>
        <taxon>Basidiomycota</taxon>
        <taxon>Agaricomycotina</taxon>
        <taxon>Agaricomycetes</taxon>
        <taxon>Agaricomycetidae</taxon>
        <taxon>Agaricales</taxon>
        <taxon>Marasmiineae</taxon>
        <taxon>Mycenaceae</taxon>
        <taxon>Mycena</taxon>
    </lineage>
</organism>
<dbReference type="InterPro" id="IPR050452">
    <property type="entry name" value="Metacaspase"/>
</dbReference>
<dbReference type="GO" id="GO:0006915">
    <property type="term" value="P:apoptotic process"/>
    <property type="evidence" value="ECO:0007669"/>
    <property type="project" value="UniProtKB-KW"/>
</dbReference>
<protein>
    <recommendedName>
        <fullName evidence="4">Peptidase C14 caspase domain-containing protein</fullName>
    </recommendedName>
</protein>
<dbReference type="Pfam" id="PF00656">
    <property type="entry name" value="Peptidase_C14"/>
    <property type="match status" value="1"/>
</dbReference>
<reference evidence="5" key="1">
    <citation type="submission" date="2020-05" db="EMBL/GenBank/DDBJ databases">
        <title>Mycena genomes resolve the evolution of fungal bioluminescence.</title>
        <authorList>
            <person name="Tsai I.J."/>
        </authorList>
    </citation>
    <scope>NUCLEOTIDE SEQUENCE</scope>
    <source>
        <strain evidence="5">160909Yilan</strain>
    </source>
</reference>
<keyword evidence="3" id="KW-0378">Hydrolase</keyword>
<gene>
    <name evidence="5" type="ORF">MSAN_01792700</name>
</gene>
<keyword evidence="3" id="KW-0645">Protease</keyword>
<feature type="domain" description="Peptidase C14 caspase" evidence="4">
    <location>
        <begin position="27"/>
        <end position="280"/>
    </location>
</feature>
<sequence>MSIKYQLREAQPNNEKNLSPRCPVFTLVIGIDEYKSNSIPNLKGCVNDAHTVKNFLTNRFNIPKSQVAFLTNQDATRENILGKFQTHLANNPCIQKDDTIIVYYAGHGSRAPAPASWPATDGKIETLVPHDERQKDTKGEPIHGIPDRTINILLSRLASAKGNNITVIFDCCHSGGLSRGDSSCDGIIGWRFVETFEPIPGNLDEDLFRGRAAGTDLPPNITHGFTETHVLLAACRQLQRARECISVEGTPCGFFTNALIKQLRTMGPKKAVTYAELVDRLPTLPDQHPQCEGANKDRFLFELRGPVRDRRAFEAAVDADGTVKVEAGSLHGIVVGTQFVPAQQAFEDKQQRLTFAAVSVCLDSSILRPIAPVDDWVPLLHGTELVVSNWNNESALMKVILQSDDGCSLAPSDPDCRANPAQFHRRRLTI</sequence>
<dbReference type="PANTHER" id="PTHR48104:SF30">
    <property type="entry name" value="METACASPASE-1"/>
    <property type="match status" value="1"/>
</dbReference>
<keyword evidence="6" id="KW-1185">Reference proteome</keyword>
<dbReference type="EMBL" id="JACAZH010000017">
    <property type="protein sequence ID" value="KAF7348387.1"/>
    <property type="molecule type" value="Genomic_DNA"/>
</dbReference>
<dbReference type="InterPro" id="IPR011600">
    <property type="entry name" value="Pept_C14_caspase"/>
</dbReference>
<dbReference type="Proteomes" id="UP000623467">
    <property type="component" value="Unassembled WGS sequence"/>
</dbReference>
<dbReference type="GO" id="GO:0005737">
    <property type="term" value="C:cytoplasm"/>
    <property type="evidence" value="ECO:0007669"/>
    <property type="project" value="TreeGrafter"/>
</dbReference>
<dbReference type="PANTHER" id="PTHR48104">
    <property type="entry name" value="METACASPASE-4"/>
    <property type="match status" value="1"/>
</dbReference>
<dbReference type="SUPFAM" id="SSF52129">
    <property type="entry name" value="Caspase-like"/>
    <property type="match status" value="1"/>
</dbReference>
<name>A0A8H7CU77_9AGAR</name>
<dbReference type="OrthoDB" id="3223806at2759"/>